<comment type="caution">
    <text evidence="1">The sequence shown here is derived from an EMBL/GenBank/DDBJ whole genome shotgun (WGS) entry which is preliminary data.</text>
</comment>
<reference evidence="1" key="1">
    <citation type="journal article" date="2023" name="DNA Res.">
        <title>Chromosome-level genome assembly of Phrynocephalus forsythii using third-generation DNA sequencing and Hi-C analysis.</title>
        <authorList>
            <person name="Qi Y."/>
            <person name="Zhao W."/>
            <person name="Zhao Y."/>
            <person name="Niu C."/>
            <person name="Cao S."/>
            <person name="Zhang Y."/>
        </authorList>
    </citation>
    <scope>NUCLEOTIDE SEQUENCE</scope>
    <source>
        <tissue evidence="1">Muscle</tissue>
    </source>
</reference>
<feature type="non-terminal residue" evidence="1">
    <location>
        <position position="1"/>
    </location>
</feature>
<sequence length="236" mass="26810">GGQNIPGALKLFQAKPLSQLLYGAQLGPYPSFTSLEVVQSKFLRAILQVPRWVPNAALRLEVGFMKVAVRAWLAIFNFWLKLIFLPRTLTSLLFVDNYHSTWKRALSLKLKSYGLSMECLIQVGYEMAKLILKQHILEVERHHDLGAISNNIAIDPALITFKPANYFFAHLTKNQHRAFTLARMNVLPSAIQEGKSQKIPYSHSASAGEIELKHWHMYSCTAPYMMKLGKNLLFLI</sequence>
<name>A0A9Q1B192_9SAUR</name>
<evidence type="ECO:0000313" key="1">
    <source>
        <dbReference type="EMBL" id="KAJ7326811.1"/>
    </source>
</evidence>
<dbReference type="AlphaFoldDB" id="A0A9Q1B192"/>
<dbReference type="Proteomes" id="UP001142489">
    <property type="component" value="Unassembled WGS sequence"/>
</dbReference>
<dbReference type="OrthoDB" id="9049596at2759"/>
<keyword evidence="2" id="KW-1185">Reference proteome</keyword>
<evidence type="ECO:0000313" key="2">
    <source>
        <dbReference type="Proteomes" id="UP001142489"/>
    </source>
</evidence>
<proteinExistence type="predicted"/>
<gene>
    <name evidence="1" type="ORF">JRQ81_016570</name>
</gene>
<accession>A0A9Q1B192</accession>
<dbReference type="EMBL" id="JAPFRF010000007">
    <property type="protein sequence ID" value="KAJ7326811.1"/>
    <property type="molecule type" value="Genomic_DNA"/>
</dbReference>
<organism evidence="1 2">
    <name type="scientific">Phrynocephalus forsythii</name>
    <dbReference type="NCBI Taxonomy" id="171643"/>
    <lineage>
        <taxon>Eukaryota</taxon>
        <taxon>Metazoa</taxon>
        <taxon>Chordata</taxon>
        <taxon>Craniata</taxon>
        <taxon>Vertebrata</taxon>
        <taxon>Euteleostomi</taxon>
        <taxon>Lepidosauria</taxon>
        <taxon>Squamata</taxon>
        <taxon>Bifurcata</taxon>
        <taxon>Unidentata</taxon>
        <taxon>Episquamata</taxon>
        <taxon>Toxicofera</taxon>
        <taxon>Iguania</taxon>
        <taxon>Acrodonta</taxon>
        <taxon>Agamidae</taxon>
        <taxon>Agaminae</taxon>
        <taxon>Phrynocephalus</taxon>
    </lineage>
</organism>
<protein>
    <submittedName>
        <fullName evidence="1">Uncharacterized protein</fullName>
    </submittedName>
</protein>